<dbReference type="GO" id="GO:0005737">
    <property type="term" value="C:cytoplasm"/>
    <property type="evidence" value="ECO:0007669"/>
    <property type="project" value="UniProtKB-SubCell"/>
</dbReference>
<evidence type="ECO:0000256" key="4">
    <source>
        <dbReference type="ARBA" id="ARBA00022438"/>
    </source>
</evidence>
<dbReference type="SUPFAM" id="SSF53474">
    <property type="entry name" value="alpha/beta-Hydrolases"/>
    <property type="match status" value="1"/>
</dbReference>
<evidence type="ECO:0000259" key="11">
    <source>
        <dbReference type="Pfam" id="PF00561"/>
    </source>
</evidence>
<protein>
    <recommendedName>
        <fullName evidence="8 10">Proline iminopeptidase</fullName>
        <shortName evidence="8">PIP</shortName>
        <ecNumber evidence="8 10">3.4.11.5</ecNumber>
    </recommendedName>
    <alternativeName>
        <fullName evidence="8">Prolyl aminopeptidase</fullName>
    </alternativeName>
</protein>
<dbReference type="GO" id="GO:0006508">
    <property type="term" value="P:proteolysis"/>
    <property type="evidence" value="ECO:0007669"/>
    <property type="project" value="UniProtKB-KW"/>
</dbReference>
<dbReference type="InterPro" id="IPR029058">
    <property type="entry name" value="AB_hydrolase_fold"/>
</dbReference>
<dbReference type="Proteomes" id="UP001154400">
    <property type="component" value="Chromosome"/>
</dbReference>
<reference evidence="12" key="1">
    <citation type="journal article" date="2010" name="PLoS Genet.">
        <title>The genome of a pathogenic rhodococcus: cooptive virulence underpinned by key gene acquisitions.</title>
        <authorList>
            <person name="Letek M."/>
            <person name="Gonzalez P."/>
            <person name="Macarthur I."/>
            <person name="Rodriguez H."/>
            <person name="Freeman T.C."/>
            <person name="Valero-Rello A."/>
            <person name="Blanco M."/>
            <person name="Buckley T."/>
            <person name="Cherevach I."/>
            <person name="Fahey R."/>
            <person name="Hapeshi A."/>
            <person name="Holdstock J."/>
            <person name="Leadon D."/>
            <person name="Navas J."/>
            <person name="Ocampo A."/>
            <person name="Quail M.A."/>
            <person name="Sanders M."/>
            <person name="Scortti M.M."/>
            <person name="Prescott J.F."/>
            <person name="Fogarty U."/>
            <person name="Meijer W.G."/>
            <person name="Parkhill J."/>
            <person name="Bentley S.D."/>
            <person name="Vazquez-Boland J.A."/>
        </authorList>
    </citation>
    <scope>NUCLEOTIDE SEQUENCE [LARGE SCALE GENOMIC DNA]</scope>
    <source>
        <strain evidence="12 13">103S</strain>
    </source>
</reference>
<comment type="catalytic activity">
    <reaction evidence="1 8 10">
        <text>Release of N-terminal proline from a peptide.</text>
        <dbReference type="EC" id="3.4.11.5"/>
    </reaction>
</comment>
<evidence type="ECO:0000256" key="1">
    <source>
        <dbReference type="ARBA" id="ARBA00001585"/>
    </source>
</evidence>
<evidence type="ECO:0000256" key="9">
    <source>
        <dbReference type="PIRSR" id="PIRSR006431-1"/>
    </source>
</evidence>
<dbReference type="EMBL" id="FN563149">
    <property type="protein sequence ID" value="CBH49239.1"/>
    <property type="molecule type" value="Genomic_DNA"/>
</dbReference>
<evidence type="ECO:0000256" key="5">
    <source>
        <dbReference type="ARBA" id="ARBA00022490"/>
    </source>
</evidence>
<evidence type="ECO:0000256" key="8">
    <source>
        <dbReference type="PIRNR" id="PIRNR006431"/>
    </source>
</evidence>
<dbReference type="PIRSF" id="PIRSF006431">
    <property type="entry name" value="Pept_S33"/>
    <property type="match status" value="1"/>
</dbReference>
<dbReference type="PANTHER" id="PTHR43722:SF1">
    <property type="entry name" value="PROLINE IMINOPEPTIDASE"/>
    <property type="match status" value="1"/>
</dbReference>
<dbReference type="InterPro" id="IPR002410">
    <property type="entry name" value="Peptidase_S33"/>
</dbReference>
<evidence type="ECO:0000256" key="2">
    <source>
        <dbReference type="ARBA" id="ARBA00004496"/>
    </source>
</evidence>
<dbReference type="EC" id="3.4.11.5" evidence="8 10"/>
<comment type="subcellular location">
    <subcellularLocation>
        <location evidence="2 8">Cytoplasm</location>
    </subcellularLocation>
</comment>
<keyword evidence="7 8" id="KW-0378">Hydrolase</keyword>
<dbReference type="KEGG" id="req:REQ_32390"/>
<sequence length="332" mass="36755">MVVRYPPTEPYETGLLHVSDGNCLYWETVGEPDGLPVVYLHGGPGAGAGPGRRRLFDPDKFRAVLFDQRGCGRSTPRADDPGADLSTNTTAHLVADIERLREHLGIEQWLVVGVSWGVTLALAYAQAHPDRVTGMALGAITSDPRRDVRWITRDMRRIFPREWESFVEPIPTEERDGNLAAAYARLLAHRDPSVREHAAVRWCEWEDTHVSLTPGWTPDARYRDPRFRMVFARLVTHYWGNDCFLRPSELHDNMHRLAGIPAVLVHGRYDVSGPLDIAWELSRLWPGSRLVVVDDAGHGGGSFTEHLVAAVDSFAQQGTGPATGARSGSTGG</sequence>
<keyword evidence="5 8" id="KW-0963">Cytoplasm</keyword>
<dbReference type="NCBIfam" id="TIGR01249">
    <property type="entry name" value="pro_imino_pep_1"/>
    <property type="match status" value="1"/>
</dbReference>
<comment type="similarity">
    <text evidence="3 8 10">Belongs to the peptidase S33 family.</text>
</comment>
<accession>A0A3S5Y9S4</accession>
<dbReference type="PRINTS" id="PR00793">
    <property type="entry name" value="PROAMNOPTASE"/>
</dbReference>
<evidence type="ECO:0000256" key="3">
    <source>
        <dbReference type="ARBA" id="ARBA00010088"/>
    </source>
</evidence>
<dbReference type="AlphaFoldDB" id="A0A3S5Y9S4"/>
<gene>
    <name evidence="12" type="ordered locus">REQ_32390</name>
</gene>
<dbReference type="Pfam" id="PF00561">
    <property type="entry name" value="Abhydrolase_1"/>
    <property type="match status" value="1"/>
</dbReference>
<name>A0A3S5Y9S4_RHOH1</name>
<evidence type="ECO:0000256" key="7">
    <source>
        <dbReference type="ARBA" id="ARBA00022801"/>
    </source>
</evidence>
<dbReference type="InterPro" id="IPR000073">
    <property type="entry name" value="AB_hydrolase_1"/>
</dbReference>
<evidence type="ECO:0000256" key="6">
    <source>
        <dbReference type="ARBA" id="ARBA00022670"/>
    </source>
</evidence>
<dbReference type="RefSeq" id="WP_013416677.1">
    <property type="nucleotide sequence ID" value="NC_014659.1"/>
</dbReference>
<evidence type="ECO:0000256" key="10">
    <source>
        <dbReference type="RuleBase" id="RU003421"/>
    </source>
</evidence>
<proteinExistence type="inferred from homology"/>
<keyword evidence="6 8" id="KW-0645">Protease</keyword>
<evidence type="ECO:0000313" key="12">
    <source>
        <dbReference type="EMBL" id="CBH49239.1"/>
    </source>
</evidence>
<feature type="active site" evidence="9">
    <location>
        <position position="270"/>
    </location>
</feature>
<dbReference type="Gene3D" id="3.40.50.1820">
    <property type="entry name" value="alpha/beta hydrolase"/>
    <property type="match status" value="1"/>
</dbReference>
<feature type="active site" description="Nucleophile" evidence="9">
    <location>
        <position position="115"/>
    </location>
</feature>
<dbReference type="PANTHER" id="PTHR43722">
    <property type="entry name" value="PROLINE IMINOPEPTIDASE"/>
    <property type="match status" value="1"/>
</dbReference>
<feature type="active site" description="Proton donor" evidence="9">
    <location>
        <position position="298"/>
    </location>
</feature>
<feature type="domain" description="AB hydrolase-1" evidence="11">
    <location>
        <begin position="36"/>
        <end position="298"/>
    </location>
</feature>
<organism evidence="12">
    <name type="scientific">Rhodococcus hoagii (strain 103S)</name>
    <name type="common">Rhodococcus equi</name>
    <dbReference type="NCBI Taxonomy" id="685727"/>
    <lineage>
        <taxon>Bacteria</taxon>
        <taxon>Bacillati</taxon>
        <taxon>Actinomycetota</taxon>
        <taxon>Actinomycetes</taxon>
        <taxon>Mycobacteriales</taxon>
        <taxon>Nocardiaceae</taxon>
        <taxon>Prescottella</taxon>
    </lineage>
</organism>
<keyword evidence="4 8" id="KW-0031">Aminopeptidase</keyword>
<dbReference type="InterPro" id="IPR005944">
    <property type="entry name" value="Pro_iminopeptidase"/>
</dbReference>
<dbReference type="GO" id="GO:0004177">
    <property type="term" value="F:aminopeptidase activity"/>
    <property type="evidence" value="ECO:0007669"/>
    <property type="project" value="UniProtKB-UniRule"/>
</dbReference>
<evidence type="ECO:0000313" key="13">
    <source>
        <dbReference type="Proteomes" id="UP000006892"/>
    </source>
</evidence>